<organism evidence="1 2">
    <name type="scientific">Halobacteriovorax marinus</name>
    <dbReference type="NCBI Taxonomy" id="97084"/>
    <lineage>
        <taxon>Bacteria</taxon>
        <taxon>Pseudomonadati</taxon>
        <taxon>Bdellovibrionota</taxon>
        <taxon>Bacteriovoracia</taxon>
        <taxon>Bacteriovoracales</taxon>
        <taxon>Halobacteriovoraceae</taxon>
        <taxon>Halobacteriovorax</taxon>
    </lineage>
</organism>
<dbReference type="Proteomes" id="UP000196531">
    <property type="component" value="Unassembled WGS sequence"/>
</dbReference>
<proteinExistence type="predicted"/>
<gene>
    <name evidence="1" type="ORF">A9Q84_15660</name>
</gene>
<protein>
    <submittedName>
        <fullName evidence="1">Uncharacterized protein</fullName>
    </submittedName>
</protein>
<dbReference type="SUPFAM" id="SSF54593">
    <property type="entry name" value="Glyoxalase/Bleomycin resistance protein/Dihydroxybiphenyl dioxygenase"/>
    <property type="match status" value="1"/>
</dbReference>
<sequence length="139" mass="16135">MSLRIGQLALHSRDKNTLASFLSELLDMEMSLSGEAIRLENDEFNLIIIEDPNMSLSTSMVVDFFTDSFNELKGLIQKVEFIKYRYRITFVTNEGKVLDDVKIHNVGHLHYFFLSDTDGRRWKFSWRAAKAPLVNPFVK</sequence>
<dbReference type="AlphaFoldDB" id="A0A1Y5F3Z0"/>
<dbReference type="InterPro" id="IPR029068">
    <property type="entry name" value="Glyas_Bleomycin-R_OHBP_Dase"/>
</dbReference>
<reference evidence="2" key="1">
    <citation type="journal article" date="2017" name="Proc. Natl. Acad. Sci. U.S.A.">
        <title>Simulation of Deepwater Horizon oil plume reveals substrate specialization within a complex community of hydrocarbon-degraders.</title>
        <authorList>
            <person name="Hu P."/>
            <person name="Dubinsky E.A."/>
            <person name="Probst A.J."/>
            <person name="Wang J."/>
            <person name="Sieber C.M.K."/>
            <person name="Tom L.M."/>
            <person name="Gardinali P."/>
            <person name="Banfield J.F."/>
            <person name="Atlas R.M."/>
            <person name="Andersen G.L."/>
        </authorList>
    </citation>
    <scope>NUCLEOTIDE SEQUENCE [LARGE SCALE GENOMIC DNA]</scope>
</reference>
<accession>A0A1Y5F3Z0</accession>
<evidence type="ECO:0000313" key="2">
    <source>
        <dbReference type="Proteomes" id="UP000196531"/>
    </source>
</evidence>
<evidence type="ECO:0000313" key="1">
    <source>
        <dbReference type="EMBL" id="OUR95277.1"/>
    </source>
</evidence>
<name>A0A1Y5F3Z0_9BACT</name>
<dbReference type="EMBL" id="MAAO01000008">
    <property type="protein sequence ID" value="OUR95277.1"/>
    <property type="molecule type" value="Genomic_DNA"/>
</dbReference>
<comment type="caution">
    <text evidence="1">The sequence shown here is derived from an EMBL/GenBank/DDBJ whole genome shotgun (WGS) entry which is preliminary data.</text>
</comment>